<keyword evidence="1" id="KW-0479">Metal-binding</keyword>
<feature type="compositionally biased region" description="Low complexity" evidence="3">
    <location>
        <begin position="28"/>
        <end position="38"/>
    </location>
</feature>
<evidence type="ECO:0000256" key="4">
    <source>
        <dbReference type="SAM" id="SignalP"/>
    </source>
</evidence>
<gene>
    <name evidence="6" type="ORF">ACFOLC_08980</name>
</gene>
<evidence type="ECO:0000313" key="6">
    <source>
        <dbReference type="EMBL" id="MFC3551152.1"/>
    </source>
</evidence>
<feature type="region of interest" description="Disordered" evidence="3">
    <location>
        <begin position="28"/>
        <end position="102"/>
    </location>
</feature>
<proteinExistence type="predicted"/>
<dbReference type="InterPro" id="IPR018247">
    <property type="entry name" value="EF_Hand_1_Ca_BS"/>
</dbReference>
<sequence length="221" mass="23917">MNHHFSLPAVLTVAMAAVVAGAAFAAPQAQPTAAASQPRPKLDSNGDGAVDRNEAAAHPRLAERFDGLDANKDGRLDASERPHGRGKGGHHGGGHRGGRHHDGMSRVIAADADGDGRISRAEAAQLPKIAGAFDAIDRNRDGQVVRSELRSYHERQRTQRGAERGKRFDERFAAADLNRDGKLSRVEVSEKMPHLAKGFAFMDEDRDGFLGRDDLRPSRPR</sequence>
<dbReference type="RefSeq" id="WP_386758900.1">
    <property type="nucleotide sequence ID" value="NZ_JBHRXK010000003.1"/>
</dbReference>
<dbReference type="Pfam" id="PF13202">
    <property type="entry name" value="EF-hand_5"/>
    <property type="match status" value="4"/>
</dbReference>
<dbReference type="PANTHER" id="PTHR10827">
    <property type="entry name" value="RETICULOCALBIN"/>
    <property type="match status" value="1"/>
</dbReference>
<dbReference type="InterPro" id="IPR011992">
    <property type="entry name" value="EF-hand-dom_pair"/>
</dbReference>
<dbReference type="InterPro" id="IPR002048">
    <property type="entry name" value="EF_hand_dom"/>
</dbReference>
<dbReference type="Gene3D" id="1.10.238.10">
    <property type="entry name" value="EF-hand"/>
    <property type="match status" value="3"/>
</dbReference>
<feature type="domain" description="EF-hand" evidence="5">
    <location>
        <begin position="163"/>
        <end position="198"/>
    </location>
</feature>
<keyword evidence="4" id="KW-0732">Signal</keyword>
<dbReference type="SUPFAM" id="SSF47473">
    <property type="entry name" value="EF-hand"/>
    <property type="match status" value="1"/>
</dbReference>
<dbReference type="PROSITE" id="PS00018">
    <property type="entry name" value="EF_HAND_1"/>
    <property type="match status" value="1"/>
</dbReference>
<feature type="compositionally biased region" description="Basic and acidic residues" evidence="3">
    <location>
        <begin position="40"/>
        <end position="83"/>
    </location>
</feature>
<evidence type="ECO:0000256" key="2">
    <source>
        <dbReference type="ARBA" id="ARBA00022737"/>
    </source>
</evidence>
<comment type="caution">
    <text evidence="6">The sequence shown here is derived from an EMBL/GenBank/DDBJ whole genome shotgun (WGS) entry which is preliminary data.</text>
</comment>
<reference evidence="7" key="1">
    <citation type="journal article" date="2019" name="Int. J. Syst. Evol. Microbiol.">
        <title>The Global Catalogue of Microorganisms (GCM) 10K type strain sequencing project: providing services to taxonomists for standard genome sequencing and annotation.</title>
        <authorList>
            <consortium name="The Broad Institute Genomics Platform"/>
            <consortium name="The Broad Institute Genome Sequencing Center for Infectious Disease"/>
            <person name="Wu L."/>
            <person name="Ma J."/>
        </authorList>
    </citation>
    <scope>NUCLEOTIDE SEQUENCE [LARGE SCALE GENOMIC DNA]</scope>
    <source>
        <strain evidence="7">KCTC 42875</strain>
    </source>
</reference>
<name>A0ABV7RR92_9GAMM</name>
<feature type="compositionally biased region" description="Basic residues" evidence="3">
    <location>
        <begin position="84"/>
        <end position="99"/>
    </location>
</feature>
<keyword evidence="7" id="KW-1185">Reference proteome</keyword>
<dbReference type="PANTHER" id="PTHR10827:SF98">
    <property type="entry name" value="45 KDA CALCIUM-BINDING PROTEIN"/>
    <property type="match status" value="1"/>
</dbReference>
<protein>
    <submittedName>
        <fullName evidence="6">EF-hand domain-containing protein</fullName>
    </submittedName>
</protein>
<dbReference type="EMBL" id="JBHRXK010000003">
    <property type="protein sequence ID" value="MFC3551152.1"/>
    <property type="molecule type" value="Genomic_DNA"/>
</dbReference>
<feature type="chain" id="PRO_5046673447" evidence="4">
    <location>
        <begin position="26"/>
        <end position="221"/>
    </location>
</feature>
<evidence type="ECO:0000256" key="3">
    <source>
        <dbReference type="SAM" id="MobiDB-lite"/>
    </source>
</evidence>
<evidence type="ECO:0000259" key="5">
    <source>
        <dbReference type="PROSITE" id="PS50222"/>
    </source>
</evidence>
<keyword evidence="2" id="KW-0677">Repeat</keyword>
<dbReference type="PROSITE" id="PS50222">
    <property type="entry name" value="EF_HAND_2"/>
    <property type="match status" value="1"/>
</dbReference>
<evidence type="ECO:0000313" key="7">
    <source>
        <dbReference type="Proteomes" id="UP001595740"/>
    </source>
</evidence>
<accession>A0ABV7RR92</accession>
<feature type="signal peptide" evidence="4">
    <location>
        <begin position="1"/>
        <end position="25"/>
    </location>
</feature>
<dbReference type="Proteomes" id="UP001595740">
    <property type="component" value="Unassembled WGS sequence"/>
</dbReference>
<organism evidence="6 7">
    <name type="scientific">Lysobacter cavernae</name>
    <dbReference type="NCBI Taxonomy" id="1685901"/>
    <lineage>
        <taxon>Bacteria</taxon>
        <taxon>Pseudomonadati</taxon>
        <taxon>Pseudomonadota</taxon>
        <taxon>Gammaproteobacteria</taxon>
        <taxon>Lysobacterales</taxon>
        <taxon>Lysobacteraceae</taxon>
        <taxon>Lysobacter</taxon>
    </lineage>
</organism>
<evidence type="ECO:0000256" key="1">
    <source>
        <dbReference type="ARBA" id="ARBA00022723"/>
    </source>
</evidence>